<protein>
    <recommendedName>
        <fullName evidence="1">Aminoglycoside phosphotransferase domain-containing protein</fullName>
    </recommendedName>
</protein>
<dbReference type="EMBL" id="KZ679263">
    <property type="protein sequence ID" value="PTB40354.1"/>
    <property type="molecule type" value="Genomic_DNA"/>
</dbReference>
<feature type="domain" description="Aminoglycoside phosphotransferase" evidence="1">
    <location>
        <begin position="70"/>
        <end position="322"/>
    </location>
</feature>
<keyword evidence="3" id="KW-1185">Reference proteome</keyword>
<dbReference type="OrthoDB" id="10003767at2759"/>
<sequence length="473" mass="54646">MDNISAARTEELRLRLSFVKEIESKLDLFCQLATAHHPDELPCEPFKPIGHDKHIKYGSFNLCVFIQFTAPSTQKWVIRVPFPHRSFWILERLRSEVATMAFMATAQEYIPVPKIHAYSLNSDNLIKSPFIITNYCEGRPLHELGFQKGGRSPDYIIKKVYNQLALFQCHLRRLEFPKIGALSLPSYTNQPPTESEINGITVQNRPLSINIAMQHEKGYQPEEIIQPGMTFSTTGEFITTLKRLSDNQFLKSPDVGLDVRGGRSLIYANHDIYRFIRDEWIHSDGPFVLTHGDITLHDNNILFDSEFNLVAVIDWEWSFVAPVQFLVPPAWLTGAGFGFMIQDLGWYDKEAEEFLRQVRYAEDELKRQSLPPRIWTGACDTATVVALLHPDHIYESYWTVIHGEQHGVSPIKDIRKFLSCFINDSPKRQILLVQKWQEQILFWVDEMKFLEKKERPFLIDGEPPSLLQSIGLE</sequence>
<dbReference type="AlphaFoldDB" id="A0A2T3Z6D0"/>
<dbReference type="SUPFAM" id="SSF56112">
    <property type="entry name" value="Protein kinase-like (PK-like)"/>
    <property type="match status" value="1"/>
</dbReference>
<accession>A0A2T3Z6D0</accession>
<dbReference type="PANTHER" id="PTHR21310:SF37">
    <property type="entry name" value="AMINOGLYCOSIDE PHOSPHOTRANSFERASE DOMAIN-CONTAINING PROTEIN"/>
    <property type="match status" value="1"/>
</dbReference>
<name>A0A2T3Z6D0_TRIA4</name>
<dbReference type="InterPro" id="IPR002575">
    <property type="entry name" value="Aminoglycoside_PTrfase"/>
</dbReference>
<gene>
    <name evidence="2" type="ORF">M441DRAFT_142394</name>
</gene>
<evidence type="ECO:0000259" key="1">
    <source>
        <dbReference type="Pfam" id="PF01636"/>
    </source>
</evidence>
<proteinExistence type="predicted"/>
<dbReference type="InterPro" id="IPR011009">
    <property type="entry name" value="Kinase-like_dom_sf"/>
</dbReference>
<evidence type="ECO:0000313" key="2">
    <source>
        <dbReference type="EMBL" id="PTB40354.1"/>
    </source>
</evidence>
<dbReference type="PANTHER" id="PTHR21310">
    <property type="entry name" value="AMINOGLYCOSIDE PHOSPHOTRANSFERASE-RELATED-RELATED"/>
    <property type="match status" value="1"/>
</dbReference>
<dbReference type="InterPro" id="IPR051678">
    <property type="entry name" value="AGP_Transferase"/>
</dbReference>
<dbReference type="Gene3D" id="3.90.1200.10">
    <property type="match status" value="1"/>
</dbReference>
<reference evidence="2 3" key="1">
    <citation type="submission" date="2016-07" db="EMBL/GenBank/DDBJ databases">
        <title>Multiple horizontal gene transfer events from other fungi enriched the ability of initially mycotrophic Trichoderma (Ascomycota) to feed on dead plant biomass.</title>
        <authorList>
            <consortium name="DOE Joint Genome Institute"/>
            <person name="Aerts A."/>
            <person name="Atanasova L."/>
            <person name="Chenthamara K."/>
            <person name="Zhang J."/>
            <person name="Grujic M."/>
            <person name="Henrissat B."/>
            <person name="Kuo A."/>
            <person name="Salamov A."/>
            <person name="Lipzen A."/>
            <person name="Labutti K."/>
            <person name="Barry K."/>
            <person name="Miao Y."/>
            <person name="Rahimi M.J."/>
            <person name="Shen Q."/>
            <person name="Grigoriev I.V."/>
            <person name="Kubicek C.P."/>
            <person name="Druzhinina I.S."/>
        </authorList>
    </citation>
    <scope>NUCLEOTIDE SEQUENCE [LARGE SCALE GENOMIC DNA]</scope>
    <source>
        <strain evidence="2 3">CBS 433.97</strain>
    </source>
</reference>
<dbReference type="Pfam" id="PF01636">
    <property type="entry name" value="APH"/>
    <property type="match status" value="1"/>
</dbReference>
<organism evidence="2 3">
    <name type="scientific">Trichoderma asperellum (strain ATCC 204424 / CBS 433.97 / NBRC 101777)</name>
    <dbReference type="NCBI Taxonomy" id="1042311"/>
    <lineage>
        <taxon>Eukaryota</taxon>
        <taxon>Fungi</taxon>
        <taxon>Dikarya</taxon>
        <taxon>Ascomycota</taxon>
        <taxon>Pezizomycotina</taxon>
        <taxon>Sordariomycetes</taxon>
        <taxon>Hypocreomycetidae</taxon>
        <taxon>Hypocreales</taxon>
        <taxon>Hypocreaceae</taxon>
        <taxon>Trichoderma</taxon>
    </lineage>
</organism>
<evidence type="ECO:0000313" key="3">
    <source>
        <dbReference type="Proteomes" id="UP000240493"/>
    </source>
</evidence>
<dbReference type="Proteomes" id="UP000240493">
    <property type="component" value="Unassembled WGS sequence"/>
</dbReference>